<feature type="transmembrane region" description="Helical" evidence="2">
    <location>
        <begin position="71"/>
        <end position="104"/>
    </location>
</feature>
<keyword evidence="2" id="KW-0812">Transmembrane</keyword>
<name>A0A0J6S7I3_9HYPH</name>
<dbReference type="PATRIC" id="fig|1187852.3.peg.4305"/>
<organism evidence="3 4">
    <name type="scientific">Methylobacterium tarhaniae</name>
    <dbReference type="NCBI Taxonomy" id="1187852"/>
    <lineage>
        <taxon>Bacteria</taxon>
        <taxon>Pseudomonadati</taxon>
        <taxon>Pseudomonadota</taxon>
        <taxon>Alphaproteobacteria</taxon>
        <taxon>Hyphomicrobiales</taxon>
        <taxon>Methylobacteriaceae</taxon>
        <taxon>Methylobacterium</taxon>
    </lineage>
</organism>
<evidence type="ECO:0000256" key="2">
    <source>
        <dbReference type="SAM" id="Phobius"/>
    </source>
</evidence>
<protein>
    <recommendedName>
        <fullName evidence="5">GAF domain-containing protein</fullName>
    </recommendedName>
</protein>
<keyword evidence="4" id="KW-1185">Reference proteome</keyword>
<feature type="transmembrane region" description="Helical" evidence="2">
    <location>
        <begin position="37"/>
        <end position="59"/>
    </location>
</feature>
<keyword evidence="2" id="KW-0472">Membrane</keyword>
<keyword evidence="2" id="KW-1133">Transmembrane helix</keyword>
<evidence type="ECO:0008006" key="5">
    <source>
        <dbReference type="Google" id="ProtNLM"/>
    </source>
</evidence>
<feature type="region of interest" description="Disordered" evidence="1">
    <location>
        <begin position="1"/>
        <end position="30"/>
    </location>
</feature>
<dbReference type="AlphaFoldDB" id="A0A0J6S7I3"/>
<comment type="caution">
    <text evidence="3">The sequence shown here is derived from an EMBL/GenBank/DDBJ whole genome shotgun (WGS) entry which is preliminary data.</text>
</comment>
<dbReference type="OrthoDB" id="7466307at2"/>
<evidence type="ECO:0000313" key="3">
    <source>
        <dbReference type="EMBL" id="KMO29592.1"/>
    </source>
</evidence>
<proteinExistence type="predicted"/>
<dbReference type="EMBL" id="LABZ01000300">
    <property type="protein sequence ID" value="KMO29592.1"/>
    <property type="molecule type" value="Genomic_DNA"/>
</dbReference>
<dbReference type="RefSeq" id="WP_048454420.1">
    <property type="nucleotide sequence ID" value="NZ_LABZ01000300.1"/>
</dbReference>
<reference evidence="3 4" key="1">
    <citation type="submission" date="2015-03" db="EMBL/GenBank/DDBJ databases">
        <title>Genome sequencing of Methylobacterium tarhaniae DSM 25844.</title>
        <authorList>
            <person name="Chaudhry V."/>
            <person name="Patil P.B."/>
        </authorList>
    </citation>
    <scope>NUCLEOTIDE SEQUENCE [LARGE SCALE GENOMIC DNA]</scope>
    <source>
        <strain evidence="3 4">DSM 25844</strain>
    </source>
</reference>
<evidence type="ECO:0000313" key="4">
    <source>
        <dbReference type="Proteomes" id="UP000036449"/>
    </source>
</evidence>
<dbReference type="Proteomes" id="UP000036449">
    <property type="component" value="Unassembled WGS sequence"/>
</dbReference>
<accession>A0A0J6S7I3</accession>
<gene>
    <name evidence="3" type="ORF">VQ03_29210</name>
</gene>
<sequence length="340" mass="35020">MRLSSSRTADPVSEALEPEPRPATPAGPPGSASTGGWYRYVLESLLLVGLLVCADHLFFDGNRFSNINPRPFWIPVLLMSVQYGLAGGVFAAFASTLALYSGALPSQLATQDYYAYSRLIVAEPTSWLACALVLGGLSSLQLAHAAEVRRQRDEAQAAAEDLGHGLQQALSDLGRLELQIAAETRTAGAIARAFAGLEPGGPERLAASFAAFARLVVGASDLTVYAPRGGAWVAVGHAGEARDAPRLARLEPDTLQALGHGPDQASASPRLLAAGASPLWPDGAILVPVVPQSGADASALIVVEGCPSGQSAAAARRAQDVALGLGGLLKHGATGEHGAR</sequence>
<evidence type="ECO:0000256" key="1">
    <source>
        <dbReference type="SAM" id="MobiDB-lite"/>
    </source>
</evidence>